<dbReference type="Gene3D" id="1.50.10.10">
    <property type="match status" value="1"/>
</dbReference>
<evidence type="ECO:0000313" key="5">
    <source>
        <dbReference type="Proteomes" id="UP000182257"/>
    </source>
</evidence>
<dbReference type="Pfam" id="PF14498">
    <property type="entry name" value="Glyco_hyd_65N_2"/>
    <property type="match status" value="1"/>
</dbReference>
<proteinExistence type="predicted"/>
<dbReference type="SUPFAM" id="SSF48208">
    <property type="entry name" value="Six-hairpin glycosidases"/>
    <property type="match status" value="1"/>
</dbReference>
<sequence>MENKKKRMTLMALIYVCVLSIYAHPHVLWYDRPAKHWVEALPLGNGRLGAMVYGGIESDTIQLNEDTFWSGSPYNNVNPKALGVLQDIRAALNRGDYQQAQYLSMHNITADRSITGHGMIYESVGNLILTFPEQKVNTYRRELSLDQAVATTTYQADGVSYERQVITSLTDNVTLIRLKTTHAGKLQFSASFAGPLKKQRVLADVSQVGNDMLRVFSHPTAPKEENVPNGLHCVSYIKVIPIGGKATGTNGTIHVSGATEALVVVSSATNFVRYDNITADADAKAMTILNNYLKKHETFEKSLANHVARYQEQFNRVSLDLGHNPVQEKKPTDVRIREFSETSDPGLVSTYFQFGRYLLSASSQRGSQPANLQGIWNPDADQYPAWDSKYTTNINVEMNYWPAEVTNLSECHDPFLQMVKDVSVTGRRSASEMYGARGWTLHHNTDLWRSTGAVDYHSCSIWPTCNAWFCSHLWEHYLYTGDKDYLKHEAYPVMAEACRFYLDFLVREPKTGYLVASPSHSPENHPGIGRYHDDIFNNDQSPSVFAGVSMDNQMIYDLLYNTRLAANALSIDQSFADSLDQVRSQLPPMMVGKYGQLQEWLEDWDREVSNHRHVSHLWCLYPGRQVSPYNNPVATAAVRKSLIGRGDASRGWSMGWKVCLWARLLDGNHAYKLIQNQLKLKSPQATIKDQDGGTYANMFDAHPPFQIDGNFGCCAGIAEMLVQSHDGAINLLPALPDVWSDGEVKGLKTRGGFIIEHMKWRKGCVVSLTIRSTLGGNLRIRSAVPLKGKGIKKAKGINTNQLMQVYDIPAPKVKDSSKLLQNKLLSTYLYDISTQPDKVVHLTH</sequence>
<dbReference type="PANTHER" id="PTHR31084:SF0">
    <property type="entry name" value="ALPHA-L-FUCOSIDASE 2"/>
    <property type="match status" value="1"/>
</dbReference>
<dbReference type="InterPro" id="IPR012341">
    <property type="entry name" value="6hp_glycosidase-like_sf"/>
</dbReference>
<gene>
    <name evidence="4" type="ORF">SAMN05216462_0261</name>
</gene>
<dbReference type="InterPro" id="IPR054363">
    <property type="entry name" value="GH95_cat"/>
</dbReference>
<dbReference type="PANTHER" id="PTHR31084">
    <property type="entry name" value="ALPHA-L-FUCOSIDASE 2"/>
    <property type="match status" value="1"/>
</dbReference>
<dbReference type="AlphaFoldDB" id="A0A1H3XN99"/>
<evidence type="ECO:0000259" key="1">
    <source>
        <dbReference type="Pfam" id="PF14498"/>
    </source>
</evidence>
<evidence type="ECO:0000259" key="3">
    <source>
        <dbReference type="Pfam" id="PF22124"/>
    </source>
</evidence>
<dbReference type="InterPro" id="IPR008928">
    <property type="entry name" value="6-hairpin_glycosidase_sf"/>
</dbReference>
<dbReference type="GO" id="GO:0005975">
    <property type="term" value="P:carbohydrate metabolic process"/>
    <property type="evidence" value="ECO:0007669"/>
    <property type="project" value="InterPro"/>
</dbReference>
<accession>A0A1H3XN99</accession>
<dbReference type="PIRSF" id="PIRSF007663">
    <property type="entry name" value="UCP007663"/>
    <property type="match status" value="1"/>
</dbReference>
<evidence type="ECO:0000313" key="4">
    <source>
        <dbReference type="EMBL" id="SEA00062.1"/>
    </source>
</evidence>
<dbReference type="InterPro" id="IPR016518">
    <property type="entry name" value="Alpha-L-fucosidase"/>
</dbReference>
<feature type="domain" description="Glycosyl hydrolase family 95 N-terminal" evidence="1">
    <location>
        <begin position="28"/>
        <end position="273"/>
    </location>
</feature>
<dbReference type="GO" id="GO:0004560">
    <property type="term" value="F:alpha-L-fucosidase activity"/>
    <property type="evidence" value="ECO:0007669"/>
    <property type="project" value="InterPro"/>
</dbReference>
<feature type="domain" description="Glycosyl hydrolase family 95 catalytic" evidence="3">
    <location>
        <begin position="299"/>
        <end position="721"/>
    </location>
</feature>
<dbReference type="InterPro" id="IPR049053">
    <property type="entry name" value="AFCA-like_C"/>
</dbReference>
<dbReference type="InterPro" id="IPR027414">
    <property type="entry name" value="GH95_N_dom"/>
</dbReference>
<organism evidence="4 5">
    <name type="scientific">Xylanibacter ruminicola</name>
    <name type="common">Prevotella ruminicola</name>
    <dbReference type="NCBI Taxonomy" id="839"/>
    <lineage>
        <taxon>Bacteria</taxon>
        <taxon>Pseudomonadati</taxon>
        <taxon>Bacteroidota</taxon>
        <taxon>Bacteroidia</taxon>
        <taxon>Bacteroidales</taxon>
        <taxon>Prevotellaceae</taxon>
        <taxon>Xylanibacter</taxon>
    </lineage>
</organism>
<dbReference type="EMBL" id="FNRF01000001">
    <property type="protein sequence ID" value="SEA00062.1"/>
    <property type="molecule type" value="Genomic_DNA"/>
</dbReference>
<dbReference type="Pfam" id="PF21307">
    <property type="entry name" value="Glyco_hydro_95_C"/>
    <property type="match status" value="1"/>
</dbReference>
<dbReference type="Proteomes" id="UP000182257">
    <property type="component" value="Unassembled WGS sequence"/>
</dbReference>
<feature type="domain" description="Alpha fucosidase A-like C-terminal" evidence="2">
    <location>
        <begin position="723"/>
        <end position="790"/>
    </location>
</feature>
<name>A0A1H3XN99_XYLRU</name>
<dbReference type="Pfam" id="PF22124">
    <property type="entry name" value="Glyco_hydro_95_cat"/>
    <property type="match status" value="1"/>
</dbReference>
<dbReference type="RefSeq" id="WP_074759891.1">
    <property type="nucleotide sequence ID" value="NZ_FNRF01000001.1"/>
</dbReference>
<protein>
    <submittedName>
        <fullName evidence="4">Alpha-L-fucosidase 2</fullName>
    </submittedName>
</protein>
<evidence type="ECO:0000259" key="2">
    <source>
        <dbReference type="Pfam" id="PF21307"/>
    </source>
</evidence>
<reference evidence="4 5" key="1">
    <citation type="submission" date="2016-10" db="EMBL/GenBank/DDBJ databases">
        <authorList>
            <person name="de Groot N.N."/>
        </authorList>
    </citation>
    <scope>NUCLEOTIDE SEQUENCE [LARGE SCALE GENOMIC DNA]</scope>
    <source>
        <strain evidence="4 5">D31d</strain>
    </source>
</reference>